<feature type="signal peptide" evidence="1">
    <location>
        <begin position="1"/>
        <end position="21"/>
    </location>
</feature>
<dbReference type="RefSeq" id="WP_035550455.1">
    <property type="nucleotide sequence ID" value="NZ_AWFH01000010.1"/>
</dbReference>
<comment type="caution">
    <text evidence="2">The sequence shown here is derived from an EMBL/GenBank/DDBJ whole genome shotgun (WGS) entry which is preliminary data.</text>
</comment>
<evidence type="ECO:0008006" key="4">
    <source>
        <dbReference type="Google" id="ProtNLM"/>
    </source>
</evidence>
<dbReference type="AlphaFoldDB" id="A0A059E2V9"/>
<accession>A0A059E2V9</accession>
<keyword evidence="3" id="KW-1185">Reference proteome</keyword>
<proteinExistence type="predicted"/>
<name>A0A059E2V9_9PROT</name>
<feature type="chain" id="PRO_5001570877" description="Lipoprotein" evidence="1">
    <location>
        <begin position="22"/>
        <end position="157"/>
    </location>
</feature>
<sequence>MKRLIAMLTVGTLALAGCASGAGKAPVPPAPDVPIAGNLPAQDLEPGECGLFLWTQGDPRRFIYFSRAGASTAETMLAETQQTLAMVRQGGSLFGQFMTEMDYIGPESESVFLKITPGETVEGGQKISSGRITLLNSGGWETVIPVSGLRACQPDTE</sequence>
<reference evidence="2 3" key="1">
    <citation type="journal article" date="2014" name="Antonie Van Leeuwenhoek">
        <title>Hyphomonas beringensis sp. nov. and Hyphomonas chukchiensis sp. nov., isolated from surface seawater of the Bering Sea and Chukchi Sea.</title>
        <authorList>
            <person name="Li C."/>
            <person name="Lai Q."/>
            <person name="Li G."/>
            <person name="Dong C."/>
            <person name="Wang J."/>
            <person name="Liao Y."/>
            <person name="Shao Z."/>
        </authorList>
    </citation>
    <scope>NUCLEOTIDE SEQUENCE [LARGE SCALE GENOMIC DNA]</scope>
    <source>
        <strain evidence="2 3">22II1-22F38</strain>
    </source>
</reference>
<dbReference type="PATRIC" id="fig|1280948.3.peg.1446"/>
<dbReference type="eggNOG" id="ENOG5033FRS">
    <property type="taxonomic scope" value="Bacteria"/>
</dbReference>
<dbReference type="PROSITE" id="PS51257">
    <property type="entry name" value="PROKAR_LIPOPROTEIN"/>
    <property type="match status" value="1"/>
</dbReference>
<dbReference type="EMBL" id="AWFH01000010">
    <property type="protein sequence ID" value="KCZ62289.1"/>
    <property type="molecule type" value="Genomic_DNA"/>
</dbReference>
<keyword evidence="1" id="KW-0732">Signal</keyword>
<dbReference type="STRING" id="1280948.HY36_16090"/>
<evidence type="ECO:0000313" key="3">
    <source>
        <dbReference type="Proteomes" id="UP000024547"/>
    </source>
</evidence>
<evidence type="ECO:0000313" key="2">
    <source>
        <dbReference type="EMBL" id="KCZ62289.1"/>
    </source>
</evidence>
<organism evidence="2 3">
    <name type="scientific">Hyphomonas atlantica</name>
    <dbReference type="NCBI Taxonomy" id="1280948"/>
    <lineage>
        <taxon>Bacteria</taxon>
        <taxon>Pseudomonadati</taxon>
        <taxon>Pseudomonadota</taxon>
        <taxon>Alphaproteobacteria</taxon>
        <taxon>Hyphomonadales</taxon>
        <taxon>Hyphomonadaceae</taxon>
        <taxon>Hyphomonas</taxon>
    </lineage>
</organism>
<dbReference type="Proteomes" id="UP000024547">
    <property type="component" value="Unassembled WGS sequence"/>
</dbReference>
<gene>
    <name evidence="2" type="ORF">HY36_16090</name>
</gene>
<evidence type="ECO:0000256" key="1">
    <source>
        <dbReference type="SAM" id="SignalP"/>
    </source>
</evidence>
<dbReference type="GeneID" id="92500591"/>
<protein>
    <recommendedName>
        <fullName evidence="4">Lipoprotein</fullName>
    </recommendedName>
</protein>